<dbReference type="Pfam" id="PF06891">
    <property type="entry name" value="P2_Phage_GpR"/>
    <property type="match status" value="1"/>
</dbReference>
<dbReference type="eggNOG" id="ENOG5032RTF">
    <property type="taxonomic scope" value="Bacteria"/>
</dbReference>
<gene>
    <name evidence="1" type="ORF">HMPREF1052_0850</name>
</gene>
<protein>
    <submittedName>
        <fullName evidence="1">p2 phage tail completion protein R (GpR)</fullName>
    </submittedName>
</protein>
<evidence type="ECO:0000313" key="2">
    <source>
        <dbReference type="Proteomes" id="UP000006457"/>
    </source>
</evidence>
<accession>I3DCH3</accession>
<name>I3DCH3_9PAST</name>
<dbReference type="InterPro" id="IPR009678">
    <property type="entry name" value="Phage_tail_completion_R"/>
</dbReference>
<dbReference type="Proteomes" id="UP000006457">
    <property type="component" value="Unassembled WGS sequence"/>
</dbReference>
<comment type="caution">
    <text evidence="1">The sequence shown here is derived from an EMBL/GenBank/DDBJ whole genome shotgun (WGS) entry which is preliminary data.</text>
</comment>
<reference evidence="1 2" key="1">
    <citation type="submission" date="2012-03" db="EMBL/GenBank/DDBJ databases">
        <authorList>
            <person name="Harkins D.M."/>
            <person name="Madupu R."/>
            <person name="Durkin A.S."/>
            <person name="Torralba M."/>
            <person name="Methe B."/>
            <person name="Sutton G.G."/>
            <person name="Nelson K.E."/>
        </authorList>
    </citation>
    <scope>NUCLEOTIDE SEQUENCE [LARGE SCALE GENOMIC DNA]</scope>
    <source>
        <strain evidence="1 2">CCUG 2042</strain>
    </source>
</reference>
<dbReference type="RefSeq" id="WP_005760547.1">
    <property type="nucleotide sequence ID" value="NZ_AJSX01000030.1"/>
</dbReference>
<dbReference type="AlphaFoldDB" id="I3DCH3"/>
<organism evidence="1 2">
    <name type="scientific">Pasteurella bettyae CCUG 2042</name>
    <dbReference type="NCBI Taxonomy" id="1095749"/>
    <lineage>
        <taxon>Bacteria</taxon>
        <taxon>Pseudomonadati</taxon>
        <taxon>Pseudomonadota</taxon>
        <taxon>Gammaproteobacteria</taxon>
        <taxon>Pasteurellales</taxon>
        <taxon>Pasteurellaceae</taxon>
        <taxon>Pasteurella</taxon>
    </lineage>
</organism>
<proteinExistence type="predicted"/>
<sequence length="160" mass="18989">MKKLNQIRNVFEKSNPFFVKNPDKLQLWIDDGKVIRTGTENLSFYFEYKLNIVVTDYPEDIATLTVPILSYLQINQPELFQNTNLRESAVKFTPDFNNNNTADIHFEISHMTERVLVTDKKDDSVIIDYKPEPVWDNERVRVYFESWDEENLVFDSEKTK</sequence>
<dbReference type="EMBL" id="AJSX01000030">
    <property type="protein sequence ID" value="EIJ69416.1"/>
    <property type="molecule type" value="Genomic_DNA"/>
</dbReference>
<dbReference type="PATRIC" id="fig|1095749.3.peg.1049"/>
<dbReference type="OrthoDB" id="8564199at2"/>
<keyword evidence="2" id="KW-1185">Reference proteome</keyword>
<evidence type="ECO:0000313" key="1">
    <source>
        <dbReference type="EMBL" id="EIJ69416.1"/>
    </source>
</evidence>